<proteinExistence type="predicted"/>
<evidence type="ECO:0000313" key="2">
    <source>
        <dbReference type="Proteomes" id="UP000817854"/>
    </source>
</evidence>
<dbReference type="EMBL" id="VEVQ02000021">
    <property type="protein sequence ID" value="NHN28006.1"/>
    <property type="molecule type" value="Genomic_DNA"/>
</dbReference>
<reference evidence="2" key="1">
    <citation type="submission" date="2019-05" db="EMBL/GenBank/DDBJ databases">
        <title>Flavobacterium profundi sp. nov., isolated from a deep-sea seamount.</title>
        <authorList>
            <person name="Zhang D.-C."/>
        </authorList>
    </citation>
    <scope>NUCLEOTIDE SEQUENCE [LARGE SCALE GENOMIC DNA]</scope>
    <source>
        <strain evidence="2">EC11</strain>
    </source>
</reference>
<organism evidence="1 2">
    <name type="scientific">Flavobacterium jejuense</name>
    <dbReference type="NCBI Taxonomy" id="1544455"/>
    <lineage>
        <taxon>Bacteria</taxon>
        <taxon>Pseudomonadati</taxon>
        <taxon>Bacteroidota</taxon>
        <taxon>Flavobacteriia</taxon>
        <taxon>Flavobacteriales</taxon>
        <taxon>Flavobacteriaceae</taxon>
        <taxon>Flavobacterium</taxon>
    </lineage>
</organism>
<accession>A0ABX0IXX5</accession>
<reference evidence="1 2" key="2">
    <citation type="submission" date="2019-05" db="EMBL/GenBank/DDBJ databases">
        <authorList>
            <person name="Lianzixin W."/>
        </authorList>
    </citation>
    <scope>NUCLEOTIDE SEQUENCE [LARGE SCALE GENOMIC DNA]</scope>
    <source>
        <strain evidence="1 2">EC11</strain>
    </source>
</reference>
<gene>
    <name evidence="1" type="ORF">FIA58_020190</name>
</gene>
<protein>
    <submittedName>
        <fullName evidence="1">DUF4263 domain-containing protein</fullName>
    </submittedName>
</protein>
<comment type="caution">
    <text evidence="1">The sequence shown here is derived from an EMBL/GenBank/DDBJ whole genome shotgun (WGS) entry which is preliminary data.</text>
</comment>
<dbReference type="RefSeq" id="WP_140964512.1">
    <property type="nucleotide sequence ID" value="NZ_VEVQ02000021.1"/>
</dbReference>
<sequence length="276" mass="33143">MLFKKDYRILSEDELNQIEKAENYIADLKKKGISVDQLNIFHKMLPKSAYNYKSYFPNNYLHSGYDTSNETLDKGLNDFINLIKSVETDERAILNFINKNEYYFILDSIFFKYNFGHHDAYLFKEFELPPNYIVDYLLVGKNSSGYEFIFIEFEHPNKEVTLIDGSLGNSFRKGIKQIEDWDEWIDANFQNLRTVFKKYQNTNKNLPSEFYELDKTRIHYLVIAGQRKHFNEKTYRLKRKGINNIKILHYDNLIETTDWITREKKKLNNIRDKIRI</sequence>
<reference evidence="1 2" key="3">
    <citation type="submission" date="2020-02" db="EMBL/GenBank/DDBJ databases">
        <title>Flavobacterium profundi sp. nov., isolated from a deep-sea seamount.</title>
        <authorList>
            <person name="Zhang D.-C."/>
        </authorList>
    </citation>
    <scope>NUCLEOTIDE SEQUENCE [LARGE SCALE GENOMIC DNA]</scope>
    <source>
        <strain evidence="1 2">EC11</strain>
    </source>
</reference>
<evidence type="ECO:0000313" key="1">
    <source>
        <dbReference type="EMBL" id="NHN28006.1"/>
    </source>
</evidence>
<name>A0ABX0IXX5_9FLAO</name>
<keyword evidence="2" id="KW-1185">Reference proteome</keyword>
<dbReference type="Proteomes" id="UP000817854">
    <property type="component" value="Unassembled WGS sequence"/>
</dbReference>